<accession>A0A8H9XLQ8</accession>
<dbReference type="Proteomes" id="UP000622722">
    <property type="component" value="Unassembled WGS sequence"/>
</dbReference>
<name>A0A8H9XLQ8_ECOLX</name>
<gene>
    <name evidence="1" type="ORF">HV209_05600</name>
</gene>
<protein>
    <submittedName>
        <fullName evidence="1">Uncharacterized protein</fullName>
    </submittedName>
</protein>
<sequence>MEISNIEGRPDKPVIRQILPIGHNLPDVKPGEQLQQQRAEVFQHVTTDGSWRRKTDQQIQEEKRVKRSRLMWRFFIQAAICDMLNTSTCGVHYETKIKVCCHCCYCYSSDSIAGSGAS</sequence>
<comment type="caution">
    <text evidence="1">The sequence shown here is derived from an EMBL/GenBank/DDBJ whole genome shotgun (WGS) entry which is preliminary data.</text>
</comment>
<evidence type="ECO:0000313" key="2">
    <source>
        <dbReference type="Proteomes" id="UP000622722"/>
    </source>
</evidence>
<dbReference type="AlphaFoldDB" id="A0A8H9XLQ8"/>
<organism evidence="1 2">
    <name type="scientific">Escherichia coli</name>
    <dbReference type="NCBI Taxonomy" id="562"/>
    <lineage>
        <taxon>Bacteria</taxon>
        <taxon>Pseudomonadati</taxon>
        <taxon>Pseudomonadota</taxon>
        <taxon>Gammaproteobacteria</taxon>
        <taxon>Enterobacterales</taxon>
        <taxon>Enterobacteriaceae</taxon>
        <taxon>Escherichia</taxon>
    </lineage>
</organism>
<proteinExistence type="predicted"/>
<reference evidence="1" key="1">
    <citation type="submission" date="2020-06" db="EMBL/GenBank/DDBJ databases">
        <title>REHAB project genomes.</title>
        <authorList>
            <person name="Shaw L.P."/>
        </authorList>
    </citation>
    <scope>NUCLEOTIDE SEQUENCE</scope>
    <source>
        <strain evidence="1">RHBSTW-00474</strain>
    </source>
</reference>
<evidence type="ECO:0000313" key="1">
    <source>
        <dbReference type="EMBL" id="MBA7718082.1"/>
    </source>
</evidence>
<dbReference type="EMBL" id="JABXPW010000001">
    <property type="protein sequence ID" value="MBA7718082.1"/>
    <property type="molecule type" value="Genomic_DNA"/>
</dbReference>